<evidence type="ECO:0000256" key="1">
    <source>
        <dbReference type="SAM" id="MobiDB-lite"/>
    </source>
</evidence>
<protein>
    <submittedName>
        <fullName evidence="3">Uncharacterized protein</fullName>
    </submittedName>
</protein>
<evidence type="ECO:0000256" key="2">
    <source>
        <dbReference type="SAM" id="Phobius"/>
    </source>
</evidence>
<feature type="compositionally biased region" description="Low complexity" evidence="1">
    <location>
        <begin position="131"/>
        <end position="142"/>
    </location>
</feature>
<name>A0A409XK38_PSICY</name>
<dbReference type="OrthoDB" id="3194625at2759"/>
<evidence type="ECO:0000313" key="3">
    <source>
        <dbReference type="EMBL" id="PPQ91108.1"/>
    </source>
</evidence>
<feature type="transmembrane region" description="Helical" evidence="2">
    <location>
        <begin position="220"/>
        <end position="241"/>
    </location>
</feature>
<accession>A0A409XK38</accession>
<proteinExistence type="predicted"/>
<keyword evidence="2" id="KW-0472">Membrane</keyword>
<sequence>MSPPNGFLRTEALSFWFGTNGYYGSVETACVDRVPGPLSFNFQQPFHYSSSTSLQALSSCNSFPADHFICAHILYESPQSSSVTVVEFLSDTVVAQFSVTVTPNITSISVPTTSTPPKPVYHYRRQIPGLTSLPPSTSTSEPPTNPPHFDSTSSDTSPSSTPLFFKSTTLSLSFPGAMPLESITTIVTSINGQVTTFTSQLPTSLVDATPNNSGSFSRTAVIAGTTAGLIVLLCLALAIVFGNWRYRVRSRTSARGKKAKTF</sequence>
<reference evidence="3 4" key="1">
    <citation type="journal article" date="2018" name="Evol. Lett.">
        <title>Horizontal gene cluster transfer increased hallucinogenic mushroom diversity.</title>
        <authorList>
            <person name="Reynolds H.T."/>
            <person name="Vijayakumar V."/>
            <person name="Gluck-Thaler E."/>
            <person name="Korotkin H.B."/>
            <person name="Matheny P.B."/>
            <person name="Slot J.C."/>
        </authorList>
    </citation>
    <scope>NUCLEOTIDE SEQUENCE [LARGE SCALE GENOMIC DNA]</scope>
    <source>
        <strain evidence="3 4">2631</strain>
    </source>
</reference>
<keyword evidence="4" id="KW-1185">Reference proteome</keyword>
<dbReference type="InParanoid" id="A0A409XK38"/>
<keyword evidence="2" id="KW-0812">Transmembrane</keyword>
<dbReference type="Proteomes" id="UP000283269">
    <property type="component" value="Unassembled WGS sequence"/>
</dbReference>
<dbReference type="AlphaFoldDB" id="A0A409XK38"/>
<feature type="compositionally biased region" description="Low complexity" evidence="1">
    <location>
        <begin position="150"/>
        <end position="160"/>
    </location>
</feature>
<dbReference type="EMBL" id="NHYD01001476">
    <property type="protein sequence ID" value="PPQ91108.1"/>
    <property type="molecule type" value="Genomic_DNA"/>
</dbReference>
<evidence type="ECO:0000313" key="4">
    <source>
        <dbReference type="Proteomes" id="UP000283269"/>
    </source>
</evidence>
<gene>
    <name evidence="3" type="ORF">CVT25_013146</name>
</gene>
<comment type="caution">
    <text evidence="3">The sequence shown here is derived from an EMBL/GenBank/DDBJ whole genome shotgun (WGS) entry which is preliminary data.</text>
</comment>
<organism evidence="3 4">
    <name type="scientific">Psilocybe cyanescens</name>
    <dbReference type="NCBI Taxonomy" id="93625"/>
    <lineage>
        <taxon>Eukaryota</taxon>
        <taxon>Fungi</taxon>
        <taxon>Dikarya</taxon>
        <taxon>Basidiomycota</taxon>
        <taxon>Agaricomycotina</taxon>
        <taxon>Agaricomycetes</taxon>
        <taxon>Agaricomycetidae</taxon>
        <taxon>Agaricales</taxon>
        <taxon>Agaricineae</taxon>
        <taxon>Strophariaceae</taxon>
        <taxon>Psilocybe</taxon>
    </lineage>
</organism>
<dbReference type="STRING" id="93625.A0A409XK38"/>
<keyword evidence="2" id="KW-1133">Transmembrane helix</keyword>
<feature type="region of interest" description="Disordered" evidence="1">
    <location>
        <begin position="131"/>
        <end position="160"/>
    </location>
</feature>